<dbReference type="Gene3D" id="3.50.50.60">
    <property type="entry name" value="FAD/NAD(P)-binding domain"/>
    <property type="match status" value="1"/>
</dbReference>
<reference evidence="8 9" key="1">
    <citation type="journal article" date="2024" name="J. Plant Pathol.">
        <title>Sequence and assembly of the genome of Seiridium unicorne, isolate CBS 538.82, causal agent of cypress canker disease.</title>
        <authorList>
            <person name="Scali E."/>
            <person name="Rocca G.D."/>
            <person name="Danti R."/>
            <person name="Garbelotto M."/>
            <person name="Barberini S."/>
            <person name="Baroncelli R."/>
            <person name="Emiliani G."/>
        </authorList>
    </citation>
    <scope>NUCLEOTIDE SEQUENCE [LARGE SCALE GENOMIC DNA]</scope>
    <source>
        <strain evidence="8 9">BM-138-508</strain>
    </source>
</reference>
<keyword evidence="5" id="KW-0560">Oxidoreductase</keyword>
<name>A0ABR2UJG0_9PEZI</name>
<organism evidence="8 9">
    <name type="scientific">Seiridium unicorne</name>
    <dbReference type="NCBI Taxonomy" id="138068"/>
    <lineage>
        <taxon>Eukaryota</taxon>
        <taxon>Fungi</taxon>
        <taxon>Dikarya</taxon>
        <taxon>Ascomycota</taxon>
        <taxon>Pezizomycotina</taxon>
        <taxon>Sordariomycetes</taxon>
        <taxon>Xylariomycetidae</taxon>
        <taxon>Amphisphaeriales</taxon>
        <taxon>Sporocadaceae</taxon>
        <taxon>Seiridium</taxon>
    </lineage>
</organism>
<keyword evidence="6" id="KW-0812">Transmembrane</keyword>
<keyword evidence="9" id="KW-1185">Reference proteome</keyword>
<dbReference type="InterPro" id="IPR051104">
    <property type="entry name" value="FAD_monoxygenase"/>
</dbReference>
<evidence type="ECO:0000313" key="8">
    <source>
        <dbReference type="EMBL" id="KAK9414757.1"/>
    </source>
</evidence>
<dbReference type="InterPro" id="IPR002938">
    <property type="entry name" value="FAD-bd"/>
</dbReference>
<keyword evidence="4" id="KW-0274">FAD</keyword>
<protein>
    <recommendedName>
        <fullName evidence="7">FAD-binding domain-containing protein</fullName>
    </recommendedName>
</protein>
<dbReference type="Proteomes" id="UP001408356">
    <property type="component" value="Unassembled WGS sequence"/>
</dbReference>
<dbReference type="PANTHER" id="PTHR46720">
    <property type="entry name" value="HYDROXYLASE, PUTATIVE (AFU_ORTHOLOGUE AFUA_3G01460)-RELATED"/>
    <property type="match status" value="1"/>
</dbReference>
<evidence type="ECO:0000256" key="4">
    <source>
        <dbReference type="ARBA" id="ARBA00022827"/>
    </source>
</evidence>
<keyword evidence="6" id="KW-1133">Transmembrane helix</keyword>
<sequence length="430" mass="46537">MSETNSAIRVAIIGGGLAGTALLRGLLRYPHIAVDMYEARLSFKDERPGIELNVLSQGVLRAIDPSIDTCLIRAGAVFTSSEFRISAGPFAGQRINVNDPSSDGKLTVGRQALLTELLVGIPPRMVHLNTRVTSIMEASPGNGLILTFSDGSQKRYDVVIGADGVHGKTRAHVIGPNDPAQNPRPSGLWSLPIKVPFERAVEAMGPETLDPRHPQQVTWIGDGTTMQQDLLDMGRGVQITTSATFDGTNEDFSWAKLFTPDEFTQIFSRNMLQPCQGIIKLLKSVYTIQIAGICQMQFVPTRTYSSRNAALVCDAAHGMFSFHGASSSLALEEVLILLNLLGRSTSRSAVPSALRAYDEVCRPRAELFIRANADIGLLLSGRAPGIGLDPVLLAKTLKQKWNVVNSLDINAYCMAAIAAMDGSQPIHMQW</sequence>
<keyword evidence="6" id="KW-0472">Membrane</keyword>
<evidence type="ECO:0000256" key="1">
    <source>
        <dbReference type="ARBA" id="ARBA00005179"/>
    </source>
</evidence>
<dbReference type="PANTHER" id="PTHR46720:SF3">
    <property type="entry name" value="FAD-BINDING DOMAIN-CONTAINING PROTEIN-RELATED"/>
    <property type="match status" value="1"/>
</dbReference>
<evidence type="ECO:0000256" key="2">
    <source>
        <dbReference type="ARBA" id="ARBA00007992"/>
    </source>
</evidence>
<proteinExistence type="inferred from homology"/>
<dbReference type="Pfam" id="PF01494">
    <property type="entry name" value="FAD_binding_3"/>
    <property type="match status" value="1"/>
</dbReference>
<evidence type="ECO:0000256" key="6">
    <source>
        <dbReference type="SAM" id="Phobius"/>
    </source>
</evidence>
<evidence type="ECO:0000313" key="9">
    <source>
        <dbReference type="Proteomes" id="UP001408356"/>
    </source>
</evidence>
<dbReference type="InterPro" id="IPR036188">
    <property type="entry name" value="FAD/NAD-bd_sf"/>
</dbReference>
<gene>
    <name evidence="8" type="ORF">SUNI508_10875</name>
</gene>
<accession>A0ABR2UJG0</accession>
<dbReference type="EMBL" id="JARVKF010000422">
    <property type="protein sequence ID" value="KAK9414757.1"/>
    <property type="molecule type" value="Genomic_DNA"/>
</dbReference>
<evidence type="ECO:0000256" key="3">
    <source>
        <dbReference type="ARBA" id="ARBA00022630"/>
    </source>
</evidence>
<dbReference type="SUPFAM" id="SSF51905">
    <property type="entry name" value="FAD/NAD(P)-binding domain"/>
    <property type="match status" value="1"/>
</dbReference>
<comment type="caution">
    <text evidence="8">The sequence shown here is derived from an EMBL/GenBank/DDBJ whole genome shotgun (WGS) entry which is preliminary data.</text>
</comment>
<feature type="transmembrane region" description="Helical" evidence="6">
    <location>
        <begin position="6"/>
        <end position="27"/>
    </location>
</feature>
<evidence type="ECO:0000256" key="5">
    <source>
        <dbReference type="ARBA" id="ARBA00023002"/>
    </source>
</evidence>
<feature type="domain" description="FAD-binding" evidence="7">
    <location>
        <begin position="9"/>
        <end position="370"/>
    </location>
</feature>
<comment type="pathway">
    <text evidence="1">Secondary metabolite biosynthesis.</text>
</comment>
<keyword evidence="3" id="KW-0285">Flavoprotein</keyword>
<evidence type="ECO:0000259" key="7">
    <source>
        <dbReference type="Pfam" id="PF01494"/>
    </source>
</evidence>
<comment type="similarity">
    <text evidence="2">Belongs to the paxM FAD-dependent monooxygenase family.</text>
</comment>